<dbReference type="AlphaFoldDB" id="A0A6M8UQM4"/>
<evidence type="ECO:0000313" key="1">
    <source>
        <dbReference type="EMBL" id="QKJ87453.1"/>
    </source>
</evidence>
<keyword evidence="2" id="KW-1185">Reference proteome</keyword>
<protein>
    <submittedName>
        <fullName evidence="1">Uncharacterized protein</fullName>
    </submittedName>
</protein>
<reference evidence="1 2" key="1">
    <citation type="submission" date="2020-06" db="EMBL/GenBank/DDBJ databases">
        <title>Genome sequence of Paramixta manurensis strain PD-1.</title>
        <authorList>
            <person name="Lee C.W."/>
            <person name="Kim J."/>
        </authorList>
    </citation>
    <scope>NUCLEOTIDE SEQUENCE [LARGE SCALE GENOMIC DNA]</scope>
    <source>
        <strain evidence="1 2">PD-1</strain>
    </source>
</reference>
<dbReference type="Proteomes" id="UP000505325">
    <property type="component" value="Chromosome"/>
</dbReference>
<organism evidence="1 2">
    <name type="scientific">Paramixta manurensis</name>
    <dbReference type="NCBI Taxonomy" id="2740817"/>
    <lineage>
        <taxon>Bacteria</taxon>
        <taxon>Pseudomonadati</taxon>
        <taxon>Pseudomonadota</taxon>
        <taxon>Gammaproteobacteria</taxon>
        <taxon>Enterobacterales</taxon>
        <taxon>Erwiniaceae</taxon>
        <taxon>Paramixta</taxon>
    </lineage>
</organism>
<gene>
    <name evidence="1" type="ORF">PMPD1_2511</name>
</gene>
<dbReference type="EMBL" id="CP054212">
    <property type="protein sequence ID" value="QKJ87453.1"/>
    <property type="molecule type" value="Genomic_DNA"/>
</dbReference>
<evidence type="ECO:0000313" key="2">
    <source>
        <dbReference type="Proteomes" id="UP000505325"/>
    </source>
</evidence>
<dbReference type="KEGG" id="pmak:PMPD1_2511"/>
<name>A0A6M8UQM4_9GAMM</name>
<proteinExistence type="predicted"/>
<dbReference type="RefSeq" id="WP_173634396.1">
    <property type="nucleotide sequence ID" value="NZ_CP054212.1"/>
</dbReference>
<sequence length="70" mass="7513">MSKLAQGFVHIDIDHNQYGGLSLSVCNDDVGYRISGGKIGGCENLERFTVNADELIKAIQEHVAKGGDHA</sequence>
<accession>A0A6M8UQM4</accession>